<dbReference type="SUPFAM" id="SSF54197">
    <property type="entry name" value="HIT-like"/>
    <property type="match status" value="1"/>
</dbReference>
<name>A0AAW0GNI9_9APHY</name>
<dbReference type="Pfam" id="PF11969">
    <property type="entry name" value="DcpS_C"/>
    <property type="match status" value="1"/>
</dbReference>
<protein>
    <recommendedName>
        <fullName evidence="1">Aprataxin C2HE/C2H2/C2HC zinc finger domain-containing protein</fullName>
    </recommendedName>
</protein>
<dbReference type="GO" id="GO:0005634">
    <property type="term" value="C:nucleus"/>
    <property type="evidence" value="ECO:0007669"/>
    <property type="project" value="TreeGrafter"/>
</dbReference>
<dbReference type="GO" id="GO:1990165">
    <property type="term" value="F:single-strand break-containing DNA binding"/>
    <property type="evidence" value="ECO:0007669"/>
    <property type="project" value="TreeGrafter"/>
</dbReference>
<dbReference type="InterPro" id="IPR036265">
    <property type="entry name" value="HIT-like_sf"/>
</dbReference>
<dbReference type="PANTHER" id="PTHR12486:SF4">
    <property type="entry name" value="APRATAXIN"/>
    <property type="match status" value="1"/>
</dbReference>
<dbReference type="GO" id="GO:0000012">
    <property type="term" value="P:single strand break repair"/>
    <property type="evidence" value="ECO:0007669"/>
    <property type="project" value="TreeGrafter"/>
</dbReference>
<dbReference type="PANTHER" id="PTHR12486">
    <property type="entry name" value="APRATAXIN-RELATED"/>
    <property type="match status" value="1"/>
</dbReference>
<dbReference type="GO" id="GO:0003725">
    <property type="term" value="F:double-stranded RNA binding"/>
    <property type="evidence" value="ECO:0007669"/>
    <property type="project" value="TreeGrafter"/>
</dbReference>
<dbReference type="InterPro" id="IPR032566">
    <property type="entry name" value="Znf-C2HE"/>
</dbReference>
<accession>A0AAW0GNI9</accession>
<dbReference type="Gene3D" id="3.30.428.10">
    <property type="entry name" value="HIT-like"/>
    <property type="match status" value="1"/>
</dbReference>
<dbReference type="EMBL" id="JASBNA010000003">
    <property type="protein sequence ID" value="KAK7693437.1"/>
    <property type="molecule type" value="Genomic_DNA"/>
</dbReference>
<evidence type="ECO:0000313" key="3">
    <source>
        <dbReference type="Proteomes" id="UP001385951"/>
    </source>
</evidence>
<gene>
    <name evidence="2" type="ORF">QCA50_003005</name>
</gene>
<comment type="caution">
    <text evidence="2">The sequence shown here is derived from an EMBL/GenBank/DDBJ whole genome shotgun (WGS) entry which is preliminary data.</text>
</comment>
<dbReference type="GO" id="GO:0033699">
    <property type="term" value="F:DNA 5'-adenosine monophosphate hydrolase activity"/>
    <property type="evidence" value="ECO:0007669"/>
    <property type="project" value="TreeGrafter"/>
</dbReference>
<dbReference type="GO" id="GO:0003697">
    <property type="term" value="F:single-stranded DNA binding"/>
    <property type="evidence" value="ECO:0007669"/>
    <property type="project" value="TreeGrafter"/>
</dbReference>
<reference evidence="2 3" key="1">
    <citation type="submission" date="2022-09" db="EMBL/GenBank/DDBJ databases">
        <authorList>
            <person name="Palmer J.M."/>
        </authorList>
    </citation>
    <scope>NUCLEOTIDE SEQUENCE [LARGE SCALE GENOMIC DNA]</scope>
    <source>
        <strain evidence="2 3">DSM 7382</strain>
    </source>
</reference>
<proteinExistence type="predicted"/>
<dbReference type="AlphaFoldDB" id="A0AAW0GNI9"/>
<feature type="domain" description="Aprataxin C2HE/C2H2/C2HC zinc finger" evidence="1">
    <location>
        <begin position="51"/>
        <end position="115"/>
    </location>
</feature>
<evidence type="ECO:0000259" key="1">
    <source>
        <dbReference type="Pfam" id="PF16278"/>
    </source>
</evidence>
<dbReference type="Pfam" id="PF16278">
    <property type="entry name" value="zf-C2HE"/>
    <property type="match status" value="1"/>
</dbReference>
<organism evidence="2 3">
    <name type="scientific">Cerrena zonata</name>
    <dbReference type="NCBI Taxonomy" id="2478898"/>
    <lineage>
        <taxon>Eukaryota</taxon>
        <taxon>Fungi</taxon>
        <taxon>Dikarya</taxon>
        <taxon>Basidiomycota</taxon>
        <taxon>Agaricomycotina</taxon>
        <taxon>Agaricomycetes</taxon>
        <taxon>Polyporales</taxon>
        <taxon>Cerrenaceae</taxon>
        <taxon>Cerrena</taxon>
    </lineage>
</organism>
<keyword evidence="3" id="KW-1185">Reference proteome</keyword>
<sequence>MIERYGFKWEIWTGFHTVPSKDHLHLHVLSADLCSPAMKIKKHYNSFHPKVGFFQSIDEILSWFAAEPSYFSTISELKKSQYEPLLKEDLECFRCECSIKNMPLLKTHLQEEWDKLAEKEKAKVLN</sequence>
<dbReference type="Proteomes" id="UP001385951">
    <property type="component" value="Unassembled WGS sequence"/>
</dbReference>
<evidence type="ECO:0000313" key="2">
    <source>
        <dbReference type="EMBL" id="KAK7693437.1"/>
    </source>
</evidence>
<dbReference type="GO" id="GO:0030983">
    <property type="term" value="F:mismatched DNA binding"/>
    <property type="evidence" value="ECO:0007669"/>
    <property type="project" value="TreeGrafter"/>
</dbReference>